<dbReference type="OrthoDB" id="6868340at2"/>
<gene>
    <name evidence="2" type="ORF">A0128_20160</name>
</gene>
<keyword evidence="1" id="KW-0812">Transmembrane</keyword>
<keyword evidence="1" id="KW-0472">Membrane</keyword>
<name>A0A1D7V3B4_9LEPT</name>
<protein>
    <recommendedName>
        <fullName evidence="4">Succinate dehydrogenase</fullName>
    </recommendedName>
</protein>
<dbReference type="KEGG" id="laj:A0128_20160"/>
<reference evidence="2 3" key="1">
    <citation type="submission" date="2016-04" db="EMBL/GenBank/DDBJ databases">
        <title>Complete genome seqeunce of Leptospira alstonii serovar Room22.</title>
        <authorList>
            <person name="Nally J.E."/>
            <person name="Bayles D.O."/>
            <person name="Hurley D."/>
            <person name="Fanning S."/>
            <person name="McMahon B.J."/>
            <person name="Arent Z."/>
        </authorList>
    </citation>
    <scope>NUCLEOTIDE SEQUENCE [LARGE SCALE GENOMIC DNA]</scope>
    <source>
        <strain evidence="2 3">GWTS #1</strain>
    </source>
</reference>
<evidence type="ECO:0000313" key="2">
    <source>
        <dbReference type="EMBL" id="AOP36335.1"/>
    </source>
</evidence>
<keyword evidence="3" id="KW-1185">Reference proteome</keyword>
<feature type="transmembrane region" description="Helical" evidence="1">
    <location>
        <begin position="130"/>
        <end position="147"/>
    </location>
</feature>
<accession>A0A1D7V3B4</accession>
<organism evidence="2 3">
    <name type="scientific">Leptospira tipperaryensis</name>
    <dbReference type="NCBI Taxonomy" id="2564040"/>
    <lineage>
        <taxon>Bacteria</taxon>
        <taxon>Pseudomonadati</taxon>
        <taxon>Spirochaetota</taxon>
        <taxon>Spirochaetia</taxon>
        <taxon>Leptospirales</taxon>
        <taxon>Leptospiraceae</taxon>
        <taxon>Leptospira</taxon>
    </lineage>
</organism>
<dbReference type="Proteomes" id="UP000094197">
    <property type="component" value="Chromosome 2"/>
</dbReference>
<feature type="transmembrane region" description="Helical" evidence="1">
    <location>
        <begin position="168"/>
        <end position="186"/>
    </location>
</feature>
<evidence type="ECO:0000313" key="3">
    <source>
        <dbReference type="Proteomes" id="UP000094197"/>
    </source>
</evidence>
<dbReference type="AlphaFoldDB" id="A0A1D7V3B4"/>
<dbReference type="EMBL" id="CP015218">
    <property type="protein sequence ID" value="AOP36335.1"/>
    <property type="molecule type" value="Genomic_DNA"/>
</dbReference>
<dbReference type="InterPro" id="IPR034804">
    <property type="entry name" value="SQR/QFR_C/D"/>
</dbReference>
<proteinExistence type="predicted"/>
<sequence length="205" mass="23056">MTIKKIHYISGLTLAVFIGLHLFNHFMSFWGPAAHISTMENLRLLYRNPIVETLLLLAALTQIVSGIRLFLEKRKDVSSFFDRLQIATGLYLALFLIIHLSAVLTGRFVLHLDTNFYFGAAGLNTFPYNIFFIPYYSSAVISIFGHVSAVHRNKMKRSVLGASPGQQAVWILISGIILAGILNYGLTNRYKGFEIPKEYKVLTGN</sequence>
<dbReference type="RefSeq" id="WP_069609556.1">
    <property type="nucleotide sequence ID" value="NZ_CP015218.1"/>
</dbReference>
<dbReference type="SUPFAM" id="SSF81343">
    <property type="entry name" value="Fumarate reductase respiratory complex transmembrane subunits"/>
    <property type="match status" value="1"/>
</dbReference>
<feature type="transmembrane region" description="Helical" evidence="1">
    <location>
        <begin position="91"/>
        <end position="110"/>
    </location>
</feature>
<dbReference type="GO" id="GO:0016020">
    <property type="term" value="C:membrane"/>
    <property type="evidence" value="ECO:0007669"/>
    <property type="project" value="InterPro"/>
</dbReference>
<feature type="transmembrane region" description="Helical" evidence="1">
    <location>
        <begin position="12"/>
        <end position="30"/>
    </location>
</feature>
<keyword evidence="1" id="KW-1133">Transmembrane helix</keyword>
<evidence type="ECO:0000256" key="1">
    <source>
        <dbReference type="SAM" id="Phobius"/>
    </source>
</evidence>
<feature type="transmembrane region" description="Helical" evidence="1">
    <location>
        <begin position="50"/>
        <end position="71"/>
    </location>
</feature>
<evidence type="ECO:0008006" key="4">
    <source>
        <dbReference type="Google" id="ProtNLM"/>
    </source>
</evidence>